<accession>A0A2P2NH57</accession>
<dbReference type="AlphaFoldDB" id="A0A2P2NH57"/>
<reference evidence="1" key="1">
    <citation type="submission" date="2018-02" db="EMBL/GenBank/DDBJ databases">
        <title>Rhizophora mucronata_Transcriptome.</title>
        <authorList>
            <person name="Meera S.P."/>
            <person name="Sreeshan A."/>
            <person name="Augustine A."/>
        </authorList>
    </citation>
    <scope>NUCLEOTIDE SEQUENCE</scope>
    <source>
        <tissue evidence="1">Leaf</tissue>
    </source>
</reference>
<dbReference type="EMBL" id="GGEC01061333">
    <property type="protein sequence ID" value="MBX41817.1"/>
    <property type="molecule type" value="Transcribed_RNA"/>
</dbReference>
<organism evidence="1">
    <name type="scientific">Rhizophora mucronata</name>
    <name type="common">Asiatic mangrove</name>
    <dbReference type="NCBI Taxonomy" id="61149"/>
    <lineage>
        <taxon>Eukaryota</taxon>
        <taxon>Viridiplantae</taxon>
        <taxon>Streptophyta</taxon>
        <taxon>Embryophyta</taxon>
        <taxon>Tracheophyta</taxon>
        <taxon>Spermatophyta</taxon>
        <taxon>Magnoliopsida</taxon>
        <taxon>eudicotyledons</taxon>
        <taxon>Gunneridae</taxon>
        <taxon>Pentapetalae</taxon>
        <taxon>rosids</taxon>
        <taxon>fabids</taxon>
        <taxon>Malpighiales</taxon>
        <taxon>Rhizophoraceae</taxon>
        <taxon>Rhizophora</taxon>
    </lineage>
</organism>
<sequence length="24" mass="3014">MKLKFATLEVFFFVLYWKTNNMQN</sequence>
<protein>
    <submittedName>
        <fullName evidence="1">Uncharacterized protein</fullName>
    </submittedName>
</protein>
<proteinExistence type="predicted"/>
<evidence type="ECO:0000313" key="1">
    <source>
        <dbReference type="EMBL" id="MBX41817.1"/>
    </source>
</evidence>
<name>A0A2P2NH57_RHIMU</name>